<dbReference type="PANTHER" id="PTHR38459">
    <property type="entry name" value="PROPHAGE BACTOPRENOL-LINKED GLUCOSE TRANSLOCASE HOMOLOG"/>
    <property type="match status" value="1"/>
</dbReference>
<evidence type="ECO:0000256" key="5">
    <source>
        <dbReference type="ARBA" id="ARBA00023136"/>
    </source>
</evidence>
<keyword evidence="5 6" id="KW-0472">Membrane</keyword>
<feature type="domain" description="GtrA/DPMS transmembrane" evidence="7">
    <location>
        <begin position="12"/>
        <end position="127"/>
    </location>
</feature>
<name>A0A6J7QF39_9ZZZZ</name>
<keyword evidence="4 6" id="KW-1133">Transmembrane helix</keyword>
<proteinExistence type="inferred from homology"/>
<evidence type="ECO:0000259" key="7">
    <source>
        <dbReference type="Pfam" id="PF04138"/>
    </source>
</evidence>
<reference evidence="12" key="1">
    <citation type="submission" date="2020-05" db="EMBL/GenBank/DDBJ databases">
        <authorList>
            <person name="Chiriac C."/>
            <person name="Salcher M."/>
            <person name="Ghai R."/>
            <person name="Kavagutti S V."/>
        </authorList>
    </citation>
    <scope>NUCLEOTIDE SEQUENCE</scope>
</reference>
<sequence length="130" mass="15067">MKLLRAAPLQVRYTIVGLWNTFVGFGLFTMFIYVLPVSRYLLALMLATVFAGMNAYLTQRIYVWQSSATIKKEASKFFTVYITQSVANVILLYLLVNYLNLNPLWTQYVIATVLIVLTYLSHKYWTFKVS</sequence>
<organism evidence="12">
    <name type="scientific">freshwater metagenome</name>
    <dbReference type="NCBI Taxonomy" id="449393"/>
    <lineage>
        <taxon>unclassified sequences</taxon>
        <taxon>metagenomes</taxon>
        <taxon>ecological metagenomes</taxon>
    </lineage>
</organism>
<feature type="transmembrane region" description="Helical" evidence="6">
    <location>
        <begin position="78"/>
        <end position="99"/>
    </location>
</feature>
<dbReference type="InterPro" id="IPR051401">
    <property type="entry name" value="GtrA_CellWall_Glycosyl"/>
</dbReference>
<dbReference type="Pfam" id="PF04138">
    <property type="entry name" value="GtrA_DPMS_TM"/>
    <property type="match status" value="1"/>
</dbReference>
<dbReference type="PANTHER" id="PTHR38459:SF1">
    <property type="entry name" value="PROPHAGE BACTOPRENOL-LINKED GLUCOSE TRANSLOCASE HOMOLOG"/>
    <property type="match status" value="1"/>
</dbReference>
<evidence type="ECO:0000313" key="8">
    <source>
        <dbReference type="EMBL" id="CAB4330804.1"/>
    </source>
</evidence>
<dbReference type="EMBL" id="CAESAD010000004">
    <property type="protein sequence ID" value="CAB4338784.1"/>
    <property type="molecule type" value="Genomic_DNA"/>
</dbReference>
<dbReference type="InterPro" id="IPR007267">
    <property type="entry name" value="GtrA_DPMS_TM"/>
</dbReference>
<dbReference type="EMBL" id="CAFBPK010000004">
    <property type="protein sequence ID" value="CAB5012962.1"/>
    <property type="molecule type" value="Genomic_DNA"/>
</dbReference>
<evidence type="ECO:0000256" key="4">
    <source>
        <dbReference type="ARBA" id="ARBA00022989"/>
    </source>
</evidence>
<dbReference type="EMBL" id="CAESAI010000002">
    <property type="protein sequence ID" value="CAB4330804.1"/>
    <property type="molecule type" value="Genomic_DNA"/>
</dbReference>
<dbReference type="GO" id="GO:0000271">
    <property type="term" value="P:polysaccharide biosynthetic process"/>
    <property type="evidence" value="ECO:0007669"/>
    <property type="project" value="InterPro"/>
</dbReference>
<accession>A0A6J7QF39</accession>
<evidence type="ECO:0000313" key="11">
    <source>
        <dbReference type="EMBL" id="CAB4794906.1"/>
    </source>
</evidence>
<protein>
    <submittedName>
        <fullName evidence="12">Unannotated protein</fullName>
    </submittedName>
</protein>
<feature type="transmembrane region" description="Helical" evidence="6">
    <location>
        <begin position="40"/>
        <end position="57"/>
    </location>
</feature>
<evidence type="ECO:0000313" key="9">
    <source>
        <dbReference type="EMBL" id="CAB4338784.1"/>
    </source>
</evidence>
<dbReference type="EMBL" id="CAEZYC010000020">
    <property type="protein sequence ID" value="CAB4704885.1"/>
    <property type="molecule type" value="Genomic_DNA"/>
</dbReference>
<comment type="similarity">
    <text evidence="2">Belongs to the GtrA family.</text>
</comment>
<dbReference type="GO" id="GO:0005886">
    <property type="term" value="C:plasma membrane"/>
    <property type="evidence" value="ECO:0007669"/>
    <property type="project" value="TreeGrafter"/>
</dbReference>
<evidence type="ECO:0000256" key="6">
    <source>
        <dbReference type="SAM" id="Phobius"/>
    </source>
</evidence>
<evidence type="ECO:0000256" key="1">
    <source>
        <dbReference type="ARBA" id="ARBA00004141"/>
    </source>
</evidence>
<gene>
    <name evidence="10" type="ORF">UFOPK2648_00529</name>
    <name evidence="11" type="ORF">UFOPK3037_00207</name>
    <name evidence="8" type="ORF">UFOPK3406_00165</name>
    <name evidence="9" type="ORF">UFOPK3925_00800</name>
    <name evidence="12" type="ORF">UFOPK4097_00436</name>
</gene>
<feature type="transmembrane region" description="Helical" evidence="6">
    <location>
        <begin position="12"/>
        <end position="34"/>
    </location>
</feature>
<evidence type="ECO:0000256" key="2">
    <source>
        <dbReference type="ARBA" id="ARBA00009399"/>
    </source>
</evidence>
<feature type="transmembrane region" description="Helical" evidence="6">
    <location>
        <begin position="105"/>
        <end position="122"/>
    </location>
</feature>
<keyword evidence="3 6" id="KW-0812">Transmembrane</keyword>
<evidence type="ECO:0000256" key="3">
    <source>
        <dbReference type="ARBA" id="ARBA00022692"/>
    </source>
</evidence>
<evidence type="ECO:0000313" key="10">
    <source>
        <dbReference type="EMBL" id="CAB4704885.1"/>
    </source>
</evidence>
<dbReference type="AlphaFoldDB" id="A0A6J7QF39"/>
<dbReference type="EMBL" id="CAFAAO010000002">
    <property type="protein sequence ID" value="CAB4794906.1"/>
    <property type="molecule type" value="Genomic_DNA"/>
</dbReference>
<comment type="subcellular location">
    <subcellularLocation>
        <location evidence="1">Membrane</location>
        <topology evidence="1">Multi-pass membrane protein</topology>
    </subcellularLocation>
</comment>
<evidence type="ECO:0000313" key="12">
    <source>
        <dbReference type="EMBL" id="CAB5012962.1"/>
    </source>
</evidence>